<dbReference type="NCBIfam" id="TIGR01484">
    <property type="entry name" value="HAD-SF-IIB"/>
    <property type="match status" value="1"/>
</dbReference>
<dbReference type="PANTHER" id="PTHR10000:SF25">
    <property type="entry name" value="PHOSPHATASE YKRA-RELATED"/>
    <property type="match status" value="1"/>
</dbReference>
<dbReference type="GO" id="GO:0005829">
    <property type="term" value="C:cytosol"/>
    <property type="evidence" value="ECO:0007669"/>
    <property type="project" value="TreeGrafter"/>
</dbReference>
<dbReference type="AlphaFoldDB" id="A0A1I5FMS0"/>
<name>A0A1I5FMS0_9FIRM</name>
<dbReference type="SFLD" id="SFLDS00003">
    <property type="entry name" value="Haloacid_Dehalogenase"/>
    <property type="match status" value="1"/>
</dbReference>
<protein>
    <submittedName>
        <fullName evidence="1">HAD-IIB family hydrolase</fullName>
    </submittedName>
</protein>
<dbReference type="InterPro" id="IPR036412">
    <property type="entry name" value="HAD-like_sf"/>
</dbReference>
<proteinExistence type="predicted"/>
<reference evidence="1 2" key="1">
    <citation type="submission" date="2020-07" db="EMBL/GenBank/DDBJ databases">
        <title>Organ Donor 1.</title>
        <authorList>
            <person name="Marsh A.J."/>
            <person name="Azcarate-Peril M.A."/>
        </authorList>
    </citation>
    <scope>NUCLEOTIDE SEQUENCE [LARGE SCALE GENOMIC DNA]</scope>
    <source>
        <strain evidence="1 2">AMC0717</strain>
    </source>
</reference>
<accession>A0A1I5FMS0</accession>
<dbReference type="Proteomes" id="UP000586254">
    <property type="component" value="Unassembled WGS sequence"/>
</dbReference>
<evidence type="ECO:0000313" key="1">
    <source>
        <dbReference type="EMBL" id="NZA36571.1"/>
    </source>
</evidence>
<dbReference type="Gene3D" id="3.30.1240.10">
    <property type="match status" value="1"/>
</dbReference>
<dbReference type="GO" id="GO:0016791">
    <property type="term" value="F:phosphatase activity"/>
    <property type="evidence" value="ECO:0007669"/>
    <property type="project" value="TreeGrafter"/>
</dbReference>
<dbReference type="RefSeq" id="WP_090410634.1">
    <property type="nucleotide sequence ID" value="NZ_CP132135.1"/>
</dbReference>
<keyword evidence="1" id="KW-0378">Hydrolase</keyword>
<organism evidence="1 2">
    <name type="scientific">Eubacterium callanderi</name>
    <dbReference type="NCBI Taxonomy" id="53442"/>
    <lineage>
        <taxon>Bacteria</taxon>
        <taxon>Bacillati</taxon>
        <taxon>Bacillota</taxon>
        <taxon>Clostridia</taxon>
        <taxon>Eubacteriales</taxon>
        <taxon>Eubacteriaceae</taxon>
        <taxon>Eubacterium</taxon>
    </lineage>
</organism>
<gene>
    <name evidence="1" type="ORF">H0N91_00085</name>
</gene>
<dbReference type="InterPro" id="IPR023214">
    <property type="entry name" value="HAD_sf"/>
</dbReference>
<dbReference type="GO" id="GO:0000287">
    <property type="term" value="F:magnesium ion binding"/>
    <property type="evidence" value="ECO:0007669"/>
    <property type="project" value="TreeGrafter"/>
</dbReference>
<dbReference type="Gene3D" id="3.40.50.1000">
    <property type="entry name" value="HAD superfamily/HAD-like"/>
    <property type="match status" value="1"/>
</dbReference>
<comment type="caution">
    <text evidence="1">The sequence shown here is derived from an EMBL/GenBank/DDBJ whole genome shotgun (WGS) entry which is preliminary data.</text>
</comment>
<dbReference type="InterPro" id="IPR006379">
    <property type="entry name" value="HAD-SF_hydro_IIB"/>
</dbReference>
<dbReference type="EMBL" id="JACCKS010000001">
    <property type="protein sequence ID" value="NZA36571.1"/>
    <property type="molecule type" value="Genomic_DNA"/>
</dbReference>
<dbReference type="SFLD" id="SFLDG01140">
    <property type="entry name" value="C2.B:_Phosphomannomutase_and_P"/>
    <property type="match status" value="1"/>
</dbReference>
<dbReference type="Pfam" id="PF08282">
    <property type="entry name" value="Hydrolase_3"/>
    <property type="match status" value="2"/>
</dbReference>
<dbReference type="SUPFAM" id="SSF56784">
    <property type="entry name" value="HAD-like"/>
    <property type="match status" value="1"/>
</dbReference>
<dbReference type="PANTHER" id="PTHR10000">
    <property type="entry name" value="PHOSPHOSERINE PHOSPHATASE"/>
    <property type="match status" value="1"/>
</dbReference>
<evidence type="ECO:0000313" key="2">
    <source>
        <dbReference type="Proteomes" id="UP000586254"/>
    </source>
</evidence>
<sequence length="261" mass="28336">MKETIRVAFFDIDGTLASHKVESSNFLDRVPASARRALCALRENGIQPVIVTGREPSVIRQFVADLEMDTYIAANGLSLTHGGVEVWRQLLAPEVVAALLCELREVRDVAVVLESTAGNVLCWNESPYTVDFDVSIEGALERACEYGVYQFAIIGDGLKGRVRTAQEGLKARVVAPLVLDILPEAVSKASAIERMLGLLGFDRSQAIAFGDEENDLEMFGAVDYTVAMGNAIDALKQTATYVTDSVDEDGIYNACCHFGLI</sequence>